<protein>
    <submittedName>
        <fullName evidence="2">Uncharacterized protein</fullName>
    </submittedName>
</protein>
<feature type="transmembrane region" description="Helical" evidence="1">
    <location>
        <begin position="106"/>
        <end position="129"/>
    </location>
</feature>
<reference evidence="2 3" key="1">
    <citation type="submission" date="2024-06" db="EMBL/GenBank/DDBJ databases">
        <title>Soil Sphingobacterium thalpophilum.</title>
        <authorList>
            <person name="Yang J."/>
            <person name="Li J."/>
        </authorList>
    </citation>
    <scope>NUCLEOTIDE SEQUENCE [LARGE SCALE GENOMIC DNA]</scope>
    <source>
        <strain evidence="2 3">22g91tb</strain>
    </source>
</reference>
<gene>
    <name evidence="2" type="ORF">ABTW24_20885</name>
</gene>
<organism evidence="2 3">
    <name type="scientific">Sphingobacterium thalpophilum</name>
    <dbReference type="NCBI Taxonomy" id="259"/>
    <lineage>
        <taxon>Bacteria</taxon>
        <taxon>Pseudomonadati</taxon>
        <taxon>Bacteroidota</taxon>
        <taxon>Sphingobacteriia</taxon>
        <taxon>Sphingobacteriales</taxon>
        <taxon>Sphingobacteriaceae</taxon>
        <taxon>Sphingobacterium</taxon>
    </lineage>
</organism>
<accession>A0ABV4HHN5</accession>
<evidence type="ECO:0000313" key="3">
    <source>
        <dbReference type="Proteomes" id="UP001566204"/>
    </source>
</evidence>
<dbReference type="Proteomes" id="UP001566204">
    <property type="component" value="Unassembled WGS sequence"/>
</dbReference>
<keyword evidence="3" id="KW-1185">Reference proteome</keyword>
<keyword evidence="1" id="KW-0472">Membrane</keyword>
<keyword evidence="1" id="KW-0812">Transmembrane</keyword>
<evidence type="ECO:0000313" key="2">
    <source>
        <dbReference type="EMBL" id="MEZ0454060.1"/>
    </source>
</evidence>
<dbReference type="EMBL" id="JBEOQB010000006">
    <property type="protein sequence ID" value="MEZ0454060.1"/>
    <property type="molecule type" value="Genomic_DNA"/>
</dbReference>
<proteinExistence type="predicted"/>
<evidence type="ECO:0000256" key="1">
    <source>
        <dbReference type="SAM" id="Phobius"/>
    </source>
</evidence>
<name>A0ABV4HHN5_9SPHI</name>
<comment type="caution">
    <text evidence="2">The sequence shown here is derived from an EMBL/GenBank/DDBJ whole genome shotgun (WGS) entry which is preliminary data.</text>
</comment>
<dbReference type="RefSeq" id="WP_324756727.1">
    <property type="nucleotide sequence ID" value="NZ_CP141191.1"/>
</dbReference>
<keyword evidence="1" id="KW-1133">Transmembrane helix</keyword>
<sequence length="408" mass="45838">MFDRQDDITVIKKLIENKLHWGDSDQWQARDFENLSEQIFNETKTVLSPSTLKRIWGKVHYKSSPNLSTLDTLAKFIGYSSWRSFCGSNSGMQQTSEPRLKVNKKLIYILVSLLLITALSAGSVIYLSFSKRLSFETIAFSSKTIAVGVPNTVIFKYDASRSNADSVFIQQSWDPKRRARVDKGGHEYGSIYYMPGYYRAKLILNDSIVKEHDVFIESNGWLGVLMKQPIPTYLPSGLLHRGDMIGVGPDDLKLDTADLSLNIPEFVLTNVSKQLMINSENFRYEMDIQHTLNHSNAPCKQTRVMILGTEGVISIPLALAGCVANLKLRIGEQLFEGHSHDLSKFGVDFSNVVNLRCLVHARRIEIQFDHQTVYSGPFIRGIGKIVGTRIVFDGTGKVSNFSLGQNMG</sequence>